<dbReference type="PANTHER" id="PTHR43133">
    <property type="entry name" value="RNA POLYMERASE ECF-TYPE SIGMA FACTO"/>
    <property type="match status" value="1"/>
</dbReference>
<evidence type="ECO:0000256" key="4">
    <source>
        <dbReference type="ARBA" id="ARBA00023163"/>
    </source>
</evidence>
<gene>
    <name evidence="6" type="ORF">SSCH_540008</name>
</gene>
<protein>
    <submittedName>
        <fullName evidence="6">RNA polymerase sigma factor</fullName>
    </submittedName>
</protein>
<dbReference type="AlphaFoldDB" id="A0A0B7MHT8"/>
<evidence type="ECO:0000313" key="7">
    <source>
        <dbReference type="Proteomes" id="UP000046155"/>
    </source>
</evidence>
<dbReference type="GO" id="GO:0016987">
    <property type="term" value="F:sigma factor activity"/>
    <property type="evidence" value="ECO:0007669"/>
    <property type="project" value="UniProtKB-KW"/>
</dbReference>
<dbReference type="Pfam" id="PF04542">
    <property type="entry name" value="Sigma70_r2"/>
    <property type="match status" value="1"/>
</dbReference>
<proteinExistence type="predicted"/>
<keyword evidence="7" id="KW-1185">Reference proteome</keyword>
<accession>A0A0B7MHT8</accession>
<dbReference type="NCBIfam" id="TIGR02937">
    <property type="entry name" value="sigma70-ECF"/>
    <property type="match status" value="1"/>
</dbReference>
<evidence type="ECO:0000256" key="1">
    <source>
        <dbReference type="ARBA" id="ARBA00023015"/>
    </source>
</evidence>
<dbReference type="PANTHER" id="PTHR43133:SF8">
    <property type="entry name" value="RNA POLYMERASE SIGMA FACTOR HI_1459-RELATED"/>
    <property type="match status" value="1"/>
</dbReference>
<keyword evidence="4" id="KW-0804">Transcription</keyword>
<dbReference type="InterPro" id="IPR039425">
    <property type="entry name" value="RNA_pol_sigma-70-like"/>
</dbReference>
<evidence type="ECO:0000256" key="3">
    <source>
        <dbReference type="ARBA" id="ARBA00023125"/>
    </source>
</evidence>
<evidence type="ECO:0000259" key="5">
    <source>
        <dbReference type="Pfam" id="PF04542"/>
    </source>
</evidence>
<feature type="domain" description="RNA polymerase sigma-70 region 2" evidence="5">
    <location>
        <begin position="26"/>
        <end position="93"/>
    </location>
</feature>
<evidence type="ECO:0000256" key="2">
    <source>
        <dbReference type="ARBA" id="ARBA00023082"/>
    </source>
</evidence>
<dbReference type="GO" id="GO:0006352">
    <property type="term" value="P:DNA-templated transcription initiation"/>
    <property type="evidence" value="ECO:0007669"/>
    <property type="project" value="InterPro"/>
</dbReference>
<dbReference type="InterPro" id="IPR007627">
    <property type="entry name" value="RNA_pol_sigma70_r2"/>
</dbReference>
<reference evidence="7" key="1">
    <citation type="submission" date="2015-01" db="EMBL/GenBank/DDBJ databases">
        <authorList>
            <person name="Manzoor Shahid"/>
            <person name="Zubair Saima"/>
        </authorList>
    </citation>
    <scope>NUCLEOTIDE SEQUENCE [LARGE SCALE GENOMIC DNA]</scope>
    <source>
        <strain evidence="7">Sp3</strain>
    </source>
</reference>
<dbReference type="EMBL" id="CDRZ01000252">
    <property type="protein sequence ID" value="CEO89630.1"/>
    <property type="molecule type" value="Genomic_DNA"/>
</dbReference>
<dbReference type="InterPro" id="IPR013325">
    <property type="entry name" value="RNA_pol_sigma_r2"/>
</dbReference>
<dbReference type="SUPFAM" id="SSF88946">
    <property type="entry name" value="Sigma2 domain of RNA polymerase sigma factors"/>
    <property type="match status" value="1"/>
</dbReference>
<name>A0A0B7MHT8_9FIRM</name>
<dbReference type="GO" id="GO:0003677">
    <property type="term" value="F:DNA binding"/>
    <property type="evidence" value="ECO:0007669"/>
    <property type="project" value="UniProtKB-KW"/>
</dbReference>
<organism evidence="6 7">
    <name type="scientific">Syntrophaceticus schinkii</name>
    <dbReference type="NCBI Taxonomy" id="499207"/>
    <lineage>
        <taxon>Bacteria</taxon>
        <taxon>Bacillati</taxon>
        <taxon>Bacillota</taxon>
        <taxon>Clostridia</taxon>
        <taxon>Thermoanaerobacterales</taxon>
        <taxon>Thermoanaerobacterales Family III. Incertae Sedis</taxon>
        <taxon>Syntrophaceticus</taxon>
    </lineage>
</organism>
<keyword evidence="1" id="KW-0805">Transcription regulation</keyword>
<dbReference type="Proteomes" id="UP000046155">
    <property type="component" value="Unassembled WGS sequence"/>
</dbReference>
<dbReference type="RefSeq" id="WP_052835591.1">
    <property type="nucleotide sequence ID" value="NZ_CDRZ01000252.1"/>
</dbReference>
<sequence length="151" mass="17511">MKEEITDQELVQRTLAGDLDAFEEIVIRYQQAVFGVVFRLLRNQEEAEDIAQESFIKCYHNLDKFDQGRPFAPWICRIAGNLALSRLRQLKRRRFLPWEQVSFQVADINAVDPVASLEENEIKQEVADYIKKTKTSRPACGYSSLLQGFQL</sequence>
<evidence type="ECO:0000313" key="6">
    <source>
        <dbReference type="EMBL" id="CEO89630.1"/>
    </source>
</evidence>
<keyword evidence="2" id="KW-0731">Sigma factor</keyword>
<dbReference type="InterPro" id="IPR014284">
    <property type="entry name" value="RNA_pol_sigma-70_dom"/>
</dbReference>
<keyword evidence="3" id="KW-0238">DNA-binding</keyword>
<dbReference type="Gene3D" id="1.10.1740.10">
    <property type="match status" value="1"/>
</dbReference>